<reference evidence="5" key="1">
    <citation type="submission" date="2018-05" db="EMBL/GenBank/DDBJ databases">
        <authorList>
            <person name="Lanie J.A."/>
            <person name="Ng W.-L."/>
            <person name="Kazmierczak K.M."/>
            <person name="Andrzejewski T.M."/>
            <person name="Davidsen T.M."/>
            <person name="Wayne K.J."/>
            <person name="Tettelin H."/>
            <person name="Glass J.I."/>
            <person name="Rusch D."/>
            <person name="Podicherti R."/>
            <person name="Tsui H.-C.T."/>
            <person name="Winkler M.E."/>
        </authorList>
    </citation>
    <scope>NUCLEOTIDE SEQUENCE</scope>
</reference>
<evidence type="ECO:0000256" key="2">
    <source>
        <dbReference type="SAM" id="MobiDB-lite"/>
    </source>
</evidence>
<dbReference type="InterPro" id="IPR036291">
    <property type="entry name" value="NAD(P)-bd_dom_sf"/>
</dbReference>
<dbReference type="AlphaFoldDB" id="A0A381NSB3"/>
<accession>A0A381NSB3</accession>
<evidence type="ECO:0000256" key="1">
    <source>
        <dbReference type="ARBA" id="ARBA00023002"/>
    </source>
</evidence>
<dbReference type="PANTHER" id="PTHR43818:SF11">
    <property type="entry name" value="BCDNA.GH03377"/>
    <property type="match status" value="1"/>
</dbReference>
<dbReference type="Gene3D" id="3.40.50.720">
    <property type="entry name" value="NAD(P)-binding Rossmann-like Domain"/>
    <property type="match status" value="1"/>
</dbReference>
<organism evidence="5">
    <name type="scientific">marine metagenome</name>
    <dbReference type="NCBI Taxonomy" id="408172"/>
    <lineage>
        <taxon>unclassified sequences</taxon>
        <taxon>metagenomes</taxon>
        <taxon>ecological metagenomes</taxon>
    </lineage>
</organism>
<dbReference type="SUPFAM" id="SSF55347">
    <property type="entry name" value="Glyceraldehyde-3-phosphate dehydrogenase-like, C-terminal domain"/>
    <property type="match status" value="1"/>
</dbReference>
<dbReference type="SUPFAM" id="SSF51735">
    <property type="entry name" value="NAD(P)-binding Rossmann-fold domains"/>
    <property type="match status" value="1"/>
</dbReference>
<evidence type="ECO:0000313" key="5">
    <source>
        <dbReference type="EMBL" id="SUZ56738.1"/>
    </source>
</evidence>
<feature type="region of interest" description="Disordered" evidence="2">
    <location>
        <begin position="345"/>
        <end position="365"/>
    </location>
</feature>
<name>A0A381NSB3_9ZZZZ</name>
<dbReference type="InterPro" id="IPR050463">
    <property type="entry name" value="Gfo/Idh/MocA_oxidrdct_glycsds"/>
</dbReference>
<dbReference type="Pfam" id="PF01408">
    <property type="entry name" value="GFO_IDH_MocA"/>
    <property type="match status" value="1"/>
</dbReference>
<evidence type="ECO:0000259" key="3">
    <source>
        <dbReference type="Pfam" id="PF01408"/>
    </source>
</evidence>
<dbReference type="GO" id="GO:0000166">
    <property type="term" value="F:nucleotide binding"/>
    <property type="evidence" value="ECO:0007669"/>
    <property type="project" value="InterPro"/>
</dbReference>
<dbReference type="InterPro" id="IPR055170">
    <property type="entry name" value="GFO_IDH_MocA-like_dom"/>
</dbReference>
<feature type="compositionally biased region" description="Low complexity" evidence="2">
    <location>
        <begin position="356"/>
        <end position="365"/>
    </location>
</feature>
<sequence>MIEPVSIGLIGCGVISSAYLKAASTFNVLNFTACADIDAEASARCGETFDIPSMTVDELLARSDIEVILNLTIPSAHADVNLAALQSGKHAYCEKPFALNTIEGQRVIRTAQEQRLRVGCAPDTFLGGGHQTVRNAIDEGVVGQPIAGTAFMMNHGHESWHPNPAFYYQEGGGPLFDMGPYYLTALVNALGPVRRVTALTGRAFHNRTVGSEPRRGEQINVKVDTHTAGTLEFTNGAIVTVVMSFDVWLHSNRFIEIHGTNASLSSPDPNGFGGSIRVSGTGRTWDELPLTHGYLENMRSIGLADMCVGIRTDRPHRCNGELAYHVLEIMEAFGHSSALGKHIELTTTPDRPDPLPTGLPIGELD</sequence>
<evidence type="ECO:0008006" key="6">
    <source>
        <dbReference type="Google" id="ProtNLM"/>
    </source>
</evidence>
<feature type="domain" description="GFO/IDH/MocA-like oxidoreductase" evidence="4">
    <location>
        <begin position="130"/>
        <end position="264"/>
    </location>
</feature>
<dbReference type="GO" id="GO:0016491">
    <property type="term" value="F:oxidoreductase activity"/>
    <property type="evidence" value="ECO:0007669"/>
    <property type="project" value="UniProtKB-KW"/>
</dbReference>
<feature type="domain" description="Gfo/Idh/MocA-like oxidoreductase N-terminal" evidence="3">
    <location>
        <begin position="6"/>
        <end position="118"/>
    </location>
</feature>
<evidence type="ECO:0000259" key="4">
    <source>
        <dbReference type="Pfam" id="PF22725"/>
    </source>
</evidence>
<protein>
    <recommendedName>
        <fullName evidence="6">Gfo/Idh/MocA-like oxidoreductase N-terminal domain-containing protein</fullName>
    </recommendedName>
</protein>
<proteinExistence type="predicted"/>
<gene>
    <name evidence="5" type="ORF">METZ01_LOCUS9592</name>
</gene>
<dbReference type="Gene3D" id="3.30.360.10">
    <property type="entry name" value="Dihydrodipicolinate Reductase, domain 2"/>
    <property type="match status" value="1"/>
</dbReference>
<dbReference type="InterPro" id="IPR000683">
    <property type="entry name" value="Gfo/Idh/MocA-like_OxRdtase_N"/>
</dbReference>
<dbReference type="EMBL" id="UINC01000521">
    <property type="protein sequence ID" value="SUZ56738.1"/>
    <property type="molecule type" value="Genomic_DNA"/>
</dbReference>
<keyword evidence="1" id="KW-0560">Oxidoreductase</keyword>
<dbReference type="Pfam" id="PF22725">
    <property type="entry name" value="GFO_IDH_MocA_C3"/>
    <property type="match status" value="1"/>
</dbReference>
<dbReference type="PANTHER" id="PTHR43818">
    <property type="entry name" value="BCDNA.GH03377"/>
    <property type="match status" value="1"/>
</dbReference>